<evidence type="ECO:0000256" key="1">
    <source>
        <dbReference type="SAM" id="MobiDB-lite"/>
    </source>
</evidence>
<dbReference type="Pfam" id="PF14518">
    <property type="entry name" value="Haem_oxygenas_2"/>
    <property type="match status" value="1"/>
</dbReference>
<name>A0ABN1YGU2_9ACTN</name>
<keyword evidence="3" id="KW-1185">Reference proteome</keyword>
<evidence type="ECO:0000313" key="2">
    <source>
        <dbReference type="EMBL" id="GAA1411897.1"/>
    </source>
</evidence>
<feature type="region of interest" description="Disordered" evidence="1">
    <location>
        <begin position="1"/>
        <end position="61"/>
    </location>
</feature>
<reference evidence="2 3" key="1">
    <citation type="journal article" date="2019" name="Int. J. Syst. Evol. Microbiol.">
        <title>The Global Catalogue of Microorganisms (GCM) 10K type strain sequencing project: providing services to taxonomists for standard genome sequencing and annotation.</title>
        <authorList>
            <consortium name="The Broad Institute Genomics Platform"/>
            <consortium name="The Broad Institute Genome Sequencing Center for Infectious Disease"/>
            <person name="Wu L."/>
            <person name="Ma J."/>
        </authorList>
    </citation>
    <scope>NUCLEOTIDE SEQUENCE [LARGE SCALE GENOMIC DNA]</scope>
    <source>
        <strain evidence="2 3">JCM 12393</strain>
    </source>
</reference>
<feature type="compositionally biased region" description="Polar residues" evidence="1">
    <location>
        <begin position="1"/>
        <end position="13"/>
    </location>
</feature>
<evidence type="ECO:0000313" key="3">
    <source>
        <dbReference type="Proteomes" id="UP001499863"/>
    </source>
</evidence>
<dbReference type="EMBL" id="BAAAKJ010000421">
    <property type="protein sequence ID" value="GAA1411897.1"/>
    <property type="molecule type" value="Genomic_DNA"/>
</dbReference>
<dbReference type="InterPro" id="IPR016084">
    <property type="entry name" value="Haem_Oase-like_multi-hlx"/>
</dbReference>
<protein>
    <submittedName>
        <fullName evidence="2">Iron-containing redox enzyme family protein</fullName>
    </submittedName>
</protein>
<comment type="caution">
    <text evidence="2">The sequence shown here is derived from an EMBL/GenBank/DDBJ whole genome shotgun (WGS) entry which is preliminary data.</text>
</comment>
<sequence>MALRTPDTTTQAPGSREPNGQAPNRQAPRPRGPLSGAVLDLLSAEPPGTPPDGPGWEAAVRRGDPWSEDHQLALHLCYEMHDRGLPGVHAGWEWDPGLLALRSALERPFLAAVRAETGPVPPLDEAVDRLLTASGDGGPSAYLQSEGERWQAREYLVHRSVYHLKEADPQLWLLPRIHGPAQAVLMTVVFDEYGAGRPENAHALLFARMMADLGLEPGYGHYLDAVPAPALAVVNLMTLFGLHRVLRGAAVGQFAAIEITSPPGAARLAAALERLGAGPDGTLFYREHVEADAVHEQLVRRGVIDALTAAEPGLAEDIAFGLAAAGTVDDRFAAHLLDRWRAGRSSLRSPLPDGPGGSR</sequence>
<dbReference type="SUPFAM" id="SSF48613">
    <property type="entry name" value="Heme oxygenase-like"/>
    <property type="match status" value="1"/>
</dbReference>
<dbReference type="Proteomes" id="UP001499863">
    <property type="component" value="Unassembled WGS sequence"/>
</dbReference>
<dbReference type="SMART" id="SM01236">
    <property type="entry name" value="Haem_oxygenase_2"/>
    <property type="match status" value="1"/>
</dbReference>
<dbReference type="RefSeq" id="WP_344344033.1">
    <property type="nucleotide sequence ID" value="NZ_BAAAKJ010000421.1"/>
</dbReference>
<dbReference type="Gene3D" id="1.20.910.10">
    <property type="entry name" value="Heme oxygenase-like"/>
    <property type="match status" value="1"/>
</dbReference>
<gene>
    <name evidence="2" type="ORF">GCM10009639_63780</name>
</gene>
<accession>A0ABN1YGU2</accession>
<proteinExistence type="predicted"/>
<organism evidence="2 3">
    <name type="scientific">Kitasatospora putterlickiae</name>
    <dbReference type="NCBI Taxonomy" id="221725"/>
    <lineage>
        <taxon>Bacteria</taxon>
        <taxon>Bacillati</taxon>
        <taxon>Actinomycetota</taxon>
        <taxon>Actinomycetes</taxon>
        <taxon>Kitasatosporales</taxon>
        <taxon>Streptomycetaceae</taxon>
        <taxon>Kitasatospora</taxon>
    </lineage>
</organism>